<protein>
    <submittedName>
        <fullName evidence="4">Uncharacterized protein</fullName>
    </submittedName>
</protein>
<dbReference type="OrthoDB" id="117365at2157"/>
<dbReference type="InterPro" id="IPR011990">
    <property type="entry name" value="TPR-like_helical_dom_sf"/>
</dbReference>
<dbReference type="PANTHER" id="PTHR44943">
    <property type="entry name" value="CELLULOSE SYNTHASE OPERON PROTEIN C"/>
    <property type="match status" value="1"/>
</dbReference>
<evidence type="ECO:0000256" key="1">
    <source>
        <dbReference type="ARBA" id="ARBA00022737"/>
    </source>
</evidence>
<keyword evidence="1" id="KW-0677">Repeat</keyword>
<evidence type="ECO:0000256" key="3">
    <source>
        <dbReference type="PROSITE-ProRule" id="PRU00339"/>
    </source>
</evidence>
<dbReference type="SMART" id="SM00028">
    <property type="entry name" value="TPR"/>
    <property type="match status" value="3"/>
</dbReference>
<evidence type="ECO:0000313" key="5">
    <source>
        <dbReference type="Proteomes" id="UP000245934"/>
    </source>
</evidence>
<dbReference type="Pfam" id="PF13414">
    <property type="entry name" value="TPR_11"/>
    <property type="match status" value="1"/>
</dbReference>
<dbReference type="Proteomes" id="UP000245934">
    <property type="component" value="Unassembled WGS sequence"/>
</dbReference>
<feature type="repeat" description="TPR" evidence="3">
    <location>
        <begin position="80"/>
        <end position="113"/>
    </location>
</feature>
<feature type="repeat" description="TPR" evidence="3">
    <location>
        <begin position="114"/>
        <end position="147"/>
    </location>
</feature>
<organism evidence="4 5">
    <name type="scientific">Methanospirillum stamsii</name>
    <dbReference type="NCBI Taxonomy" id="1277351"/>
    <lineage>
        <taxon>Archaea</taxon>
        <taxon>Methanobacteriati</taxon>
        <taxon>Methanobacteriota</taxon>
        <taxon>Stenosarchaea group</taxon>
        <taxon>Methanomicrobia</taxon>
        <taxon>Methanomicrobiales</taxon>
        <taxon>Methanospirillaceae</taxon>
        <taxon>Methanospirillum</taxon>
    </lineage>
</organism>
<gene>
    <name evidence="4" type="ORF">DLD82_03770</name>
</gene>
<dbReference type="PROSITE" id="PS50005">
    <property type="entry name" value="TPR"/>
    <property type="match status" value="3"/>
</dbReference>
<feature type="repeat" description="TPR" evidence="3">
    <location>
        <begin position="46"/>
        <end position="79"/>
    </location>
</feature>
<dbReference type="InterPro" id="IPR019734">
    <property type="entry name" value="TPR_rpt"/>
</dbReference>
<dbReference type="Gene3D" id="1.25.40.10">
    <property type="entry name" value="Tetratricopeptide repeat domain"/>
    <property type="match status" value="1"/>
</dbReference>
<comment type="caution">
    <text evidence="4">The sequence shown here is derived from an EMBL/GenBank/DDBJ whole genome shotgun (WGS) entry which is preliminary data.</text>
</comment>
<dbReference type="GeneID" id="97609480"/>
<evidence type="ECO:0000313" key="4">
    <source>
        <dbReference type="EMBL" id="PWR75709.1"/>
    </source>
</evidence>
<keyword evidence="2 3" id="KW-0802">TPR repeat</keyword>
<proteinExistence type="predicted"/>
<accession>A0A2V2N788</accession>
<keyword evidence="5" id="KW-1185">Reference proteome</keyword>
<reference evidence="4 5" key="1">
    <citation type="submission" date="2018-05" db="EMBL/GenBank/DDBJ databases">
        <title>Draft genome of Methanospirillum stamsii Pt1.</title>
        <authorList>
            <person name="Dueholm M.S."/>
            <person name="Nielsen P.H."/>
            <person name="Bakmann L.F."/>
            <person name="Otzen D.E."/>
        </authorList>
    </citation>
    <scope>NUCLEOTIDE SEQUENCE [LARGE SCALE GENOMIC DNA]</scope>
    <source>
        <strain evidence="4 5">Pt1</strain>
    </source>
</reference>
<dbReference type="PROSITE" id="PS50293">
    <property type="entry name" value="TPR_REGION"/>
    <property type="match status" value="1"/>
</dbReference>
<dbReference type="RefSeq" id="WP_109939774.1">
    <property type="nucleotide sequence ID" value="NZ_CP176366.1"/>
</dbReference>
<dbReference type="InterPro" id="IPR051685">
    <property type="entry name" value="Ycf3/AcsC/BcsC/TPR_MFPF"/>
</dbReference>
<dbReference type="EMBL" id="QGMZ01000008">
    <property type="protein sequence ID" value="PWR75709.1"/>
    <property type="molecule type" value="Genomic_DNA"/>
</dbReference>
<dbReference type="PANTHER" id="PTHR44943:SF4">
    <property type="entry name" value="TPR REPEAT-CONTAINING PROTEIN MJ0798"/>
    <property type="match status" value="1"/>
</dbReference>
<name>A0A2V2N788_9EURY</name>
<evidence type="ECO:0000256" key="2">
    <source>
        <dbReference type="ARBA" id="ARBA00022803"/>
    </source>
</evidence>
<dbReference type="SUPFAM" id="SSF48452">
    <property type="entry name" value="TPR-like"/>
    <property type="match status" value="1"/>
</dbReference>
<dbReference type="AlphaFoldDB" id="A0A2V2N788"/>
<sequence length="182" mass="20278">MKNISFLSLLFIVSLVCIAGNAICGVFGDDNDKPVDTLLKKDPQNATMLVTLGIDLSNSGRYNESVDAYNQALILEPGNSSLWNLKGSVLQKLEKYEEAIRAYNQALSIDHENIDAWNNKGSVLVEIDKLEDASKAFNQALLIDPENVFAKENLEQVLDKINELTFLKSVEILKTKMEIRDS</sequence>